<keyword evidence="1" id="KW-1133">Transmembrane helix</keyword>
<proteinExistence type="predicted"/>
<dbReference type="AlphaFoldDB" id="A0A811RAV3"/>
<feature type="transmembrane region" description="Helical" evidence="1">
    <location>
        <begin position="97"/>
        <end position="115"/>
    </location>
</feature>
<evidence type="ECO:0000313" key="2">
    <source>
        <dbReference type="EMBL" id="CAD6267312.1"/>
    </source>
</evidence>
<evidence type="ECO:0000256" key="1">
    <source>
        <dbReference type="SAM" id="Phobius"/>
    </source>
</evidence>
<feature type="transmembrane region" description="Helical" evidence="1">
    <location>
        <begin position="20"/>
        <end position="43"/>
    </location>
</feature>
<evidence type="ECO:0000313" key="3">
    <source>
        <dbReference type="Proteomes" id="UP000604825"/>
    </source>
</evidence>
<organism evidence="2 3">
    <name type="scientific">Miscanthus lutarioriparius</name>
    <dbReference type="NCBI Taxonomy" id="422564"/>
    <lineage>
        <taxon>Eukaryota</taxon>
        <taxon>Viridiplantae</taxon>
        <taxon>Streptophyta</taxon>
        <taxon>Embryophyta</taxon>
        <taxon>Tracheophyta</taxon>
        <taxon>Spermatophyta</taxon>
        <taxon>Magnoliopsida</taxon>
        <taxon>Liliopsida</taxon>
        <taxon>Poales</taxon>
        <taxon>Poaceae</taxon>
        <taxon>PACMAD clade</taxon>
        <taxon>Panicoideae</taxon>
        <taxon>Andropogonodae</taxon>
        <taxon>Andropogoneae</taxon>
        <taxon>Saccharinae</taxon>
        <taxon>Miscanthus</taxon>
    </lineage>
</organism>
<dbReference type="EMBL" id="CAJGYO010000014">
    <property type="protein sequence ID" value="CAD6267312.1"/>
    <property type="molecule type" value="Genomic_DNA"/>
</dbReference>
<keyword evidence="1" id="KW-0472">Membrane</keyword>
<keyword evidence="1" id="KW-0812">Transmembrane</keyword>
<sequence>MASQLGIPMELIVEARRNPARVPVALISLGVVLSVAALGLIIFKSPAGIFLHLHGSTPAYLYYSVLGAVVVFGLAVASFGYWVVPRDVHGWHATGKTVLWVSILLLVPVLALGGLKLRCI</sequence>
<dbReference type="InterPro" id="IPR022149">
    <property type="entry name" value="DUF3681"/>
</dbReference>
<reference evidence="2" key="1">
    <citation type="submission" date="2020-10" db="EMBL/GenBank/DDBJ databases">
        <authorList>
            <person name="Han B."/>
            <person name="Lu T."/>
            <person name="Zhao Q."/>
            <person name="Huang X."/>
            <person name="Zhao Y."/>
        </authorList>
    </citation>
    <scope>NUCLEOTIDE SEQUENCE</scope>
</reference>
<gene>
    <name evidence="2" type="ORF">NCGR_LOCUS50617</name>
</gene>
<keyword evidence="3" id="KW-1185">Reference proteome</keyword>
<accession>A0A811RAV3</accession>
<dbReference type="Pfam" id="PF12442">
    <property type="entry name" value="DUF3681"/>
    <property type="match status" value="1"/>
</dbReference>
<feature type="transmembrane region" description="Helical" evidence="1">
    <location>
        <begin position="63"/>
        <end position="85"/>
    </location>
</feature>
<comment type="caution">
    <text evidence="2">The sequence shown here is derived from an EMBL/GenBank/DDBJ whole genome shotgun (WGS) entry which is preliminary data.</text>
</comment>
<dbReference type="PANTHER" id="PTHR33530:SF12">
    <property type="entry name" value="MAJOR FACILITATOR SUPERFAMILY (MFS) PROFILE DOMAIN-CONTAINING PROTEIN"/>
    <property type="match status" value="1"/>
</dbReference>
<protein>
    <submittedName>
        <fullName evidence="2">Uncharacterized protein</fullName>
    </submittedName>
</protein>
<dbReference type="PANTHER" id="PTHR33530">
    <property type="entry name" value="OS01G0147100 PROTEIN"/>
    <property type="match status" value="1"/>
</dbReference>
<name>A0A811RAV3_9POAL</name>
<dbReference type="Proteomes" id="UP000604825">
    <property type="component" value="Unassembled WGS sequence"/>
</dbReference>